<sequence length="337" mass="36762">MNFEVNPQNARLADANVRGRQDFFVSNAETNSETLKLVVTGSEAKGFDVFDATLVENNPRVLTSEHDAFMGSIGANGGTVEYIGSDGRFKAVLVGEVSWWTALFQAILYTFMELLSNKFTAQLKWTHVFVFGGLEEGAPKGIAKSLDEVSGNENIGTGAVINGSHGRVGAGPPRDRVVVFTAATGALEYKDGLPHDVALSFALGMGMLQQKRCRRITWAGRVGGLFLAAVAFMAIPAFFVALYCLFIIVYSAIAKAPQERALRYCWPQGFQCFLFGDYVRCPLHFDNLGVPVKETCDGKFYCGATPIPEWIVEKGDFDCALWEADAAECLLFGDDLN</sequence>
<name>A0A9N8HH10_9STRA</name>
<keyword evidence="1" id="KW-0812">Transmembrane</keyword>
<proteinExistence type="predicted"/>
<dbReference type="EMBL" id="CAICTM010000512">
    <property type="protein sequence ID" value="CAB9511990.1"/>
    <property type="molecule type" value="Genomic_DNA"/>
</dbReference>
<evidence type="ECO:0000256" key="1">
    <source>
        <dbReference type="SAM" id="Phobius"/>
    </source>
</evidence>
<gene>
    <name evidence="2" type="ORF">SEMRO_513_G157790.1</name>
</gene>
<evidence type="ECO:0000313" key="2">
    <source>
        <dbReference type="EMBL" id="CAB9511990.1"/>
    </source>
</evidence>
<reference evidence="2" key="1">
    <citation type="submission" date="2020-06" db="EMBL/GenBank/DDBJ databases">
        <authorList>
            <consortium name="Plant Systems Biology data submission"/>
        </authorList>
    </citation>
    <scope>NUCLEOTIDE SEQUENCE</scope>
    <source>
        <strain evidence="2">D6</strain>
    </source>
</reference>
<comment type="caution">
    <text evidence="2">The sequence shown here is derived from an EMBL/GenBank/DDBJ whole genome shotgun (WGS) entry which is preliminary data.</text>
</comment>
<dbReference type="AlphaFoldDB" id="A0A9N8HH10"/>
<keyword evidence="1" id="KW-0472">Membrane</keyword>
<feature type="transmembrane region" description="Helical" evidence="1">
    <location>
        <begin position="224"/>
        <end position="253"/>
    </location>
</feature>
<accession>A0A9N8HH10</accession>
<evidence type="ECO:0000313" key="3">
    <source>
        <dbReference type="Proteomes" id="UP001153069"/>
    </source>
</evidence>
<protein>
    <submittedName>
        <fullName evidence="2">Uncharacterized protein</fullName>
    </submittedName>
</protein>
<organism evidence="2 3">
    <name type="scientific">Seminavis robusta</name>
    <dbReference type="NCBI Taxonomy" id="568900"/>
    <lineage>
        <taxon>Eukaryota</taxon>
        <taxon>Sar</taxon>
        <taxon>Stramenopiles</taxon>
        <taxon>Ochrophyta</taxon>
        <taxon>Bacillariophyta</taxon>
        <taxon>Bacillariophyceae</taxon>
        <taxon>Bacillariophycidae</taxon>
        <taxon>Naviculales</taxon>
        <taxon>Naviculaceae</taxon>
        <taxon>Seminavis</taxon>
    </lineage>
</organism>
<keyword evidence="1" id="KW-1133">Transmembrane helix</keyword>
<dbReference type="Proteomes" id="UP001153069">
    <property type="component" value="Unassembled WGS sequence"/>
</dbReference>
<keyword evidence="3" id="KW-1185">Reference proteome</keyword>